<accession>A0A8J4AGJ8</accession>
<evidence type="ECO:0000313" key="3">
    <source>
        <dbReference type="Proteomes" id="UP000614996"/>
    </source>
</evidence>
<dbReference type="Proteomes" id="UP000614996">
    <property type="component" value="Unassembled WGS sequence"/>
</dbReference>
<dbReference type="Pfam" id="PF19457">
    <property type="entry name" value="DUF5994"/>
    <property type="match status" value="1"/>
</dbReference>
<dbReference type="EMBL" id="BOPO01000128">
    <property type="protein sequence ID" value="GIL30901.1"/>
    <property type="molecule type" value="Genomic_DNA"/>
</dbReference>
<dbReference type="AlphaFoldDB" id="A0A8J4AGJ8"/>
<dbReference type="RefSeq" id="WP_207128493.1">
    <property type="nucleotide sequence ID" value="NZ_BOPO01000128.1"/>
</dbReference>
<sequence length="220" mass="23268">MAVQSTNADTFPTAAPLDPRIAPAGTGGVRLRMDPTRGQHGALDGAWWPYTNDLVAELPALVAGVDAWLTGRSPGHSEHVSRVAVARDEWGEIPERTEVGGRRVRVAWFRSIDVHTVSVSCPNGAIYDLLVIPPDALNDAASAAMATAADPGNALGGSEILRPIGQDPVSLPVDSWHDPGFGLHPEWETDGGSITGEPAWLRDPSGIASMNPLPRSEHVD</sequence>
<proteinExistence type="predicted"/>
<feature type="region of interest" description="Disordered" evidence="1">
    <location>
        <begin position="197"/>
        <end position="220"/>
    </location>
</feature>
<dbReference type="InterPro" id="IPR046036">
    <property type="entry name" value="DUF5994"/>
</dbReference>
<reference evidence="3" key="1">
    <citation type="journal article" date="2021" name="Int. J. Syst. Evol. Microbiol.">
        <title>Actinocatenispora comari sp. nov., an endophytic actinomycete isolated from aerial parts of Comarum salesowianum.</title>
        <authorList>
            <person name="Oyunbileg N."/>
            <person name="Iizaka Y."/>
            <person name="Hamada M."/>
            <person name="Davaapurev B.O."/>
            <person name="Fukumoto A."/>
            <person name="Tsetseg B."/>
            <person name="Kato F."/>
            <person name="Tamura T."/>
            <person name="Batkhuu J."/>
            <person name="Anzai Y."/>
        </authorList>
    </citation>
    <scope>NUCLEOTIDE SEQUENCE [LARGE SCALE GENOMIC DNA]</scope>
    <source>
        <strain evidence="3">NUM-2625</strain>
    </source>
</reference>
<feature type="region of interest" description="Disordered" evidence="1">
    <location>
        <begin position="1"/>
        <end position="22"/>
    </location>
</feature>
<evidence type="ECO:0000256" key="1">
    <source>
        <dbReference type="SAM" id="MobiDB-lite"/>
    </source>
</evidence>
<protein>
    <submittedName>
        <fullName evidence="2">Uncharacterized protein</fullName>
    </submittedName>
</protein>
<evidence type="ECO:0000313" key="2">
    <source>
        <dbReference type="EMBL" id="GIL30901.1"/>
    </source>
</evidence>
<gene>
    <name evidence="2" type="ORF">NUM_61550</name>
</gene>
<comment type="caution">
    <text evidence="2">The sequence shown here is derived from an EMBL/GenBank/DDBJ whole genome shotgun (WGS) entry which is preliminary data.</text>
</comment>
<name>A0A8J4AGJ8_9ACTN</name>
<feature type="compositionally biased region" description="Polar residues" evidence="1">
    <location>
        <begin position="1"/>
        <end position="10"/>
    </location>
</feature>
<organism evidence="2 3">
    <name type="scientific">Actinocatenispora comari</name>
    <dbReference type="NCBI Taxonomy" id="2807577"/>
    <lineage>
        <taxon>Bacteria</taxon>
        <taxon>Bacillati</taxon>
        <taxon>Actinomycetota</taxon>
        <taxon>Actinomycetes</taxon>
        <taxon>Micromonosporales</taxon>
        <taxon>Micromonosporaceae</taxon>
        <taxon>Actinocatenispora</taxon>
    </lineage>
</organism>
<keyword evidence="3" id="KW-1185">Reference proteome</keyword>